<evidence type="ECO:0000313" key="2">
    <source>
        <dbReference type="Proteomes" id="UP001597178"/>
    </source>
</evidence>
<dbReference type="EMBL" id="JBHTNH010000029">
    <property type="protein sequence ID" value="MFD1363130.1"/>
    <property type="molecule type" value="Genomic_DNA"/>
</dbReference>
<dbReference type="RefSeq" id="WP_382402346.1">
    <property type="nucleotide sequence ID" value="NZ_JBHTNH010000029.1"/>
</dbReference>
<comment type="caution">
    <text evidence="1">The sequence shown here is derived from an EMBL/GenBank/DDBJ whole genome shotgun (WGS) entry which is preliminary data.</text>
</comment>
<keyword evidence="2" id="KW-1185">Reference proteome</keyword>
<organism evidence="1 2">
    <name type="scientific">Lentibacillus salinarum</name>
    <dbReference type="NCBI Taxonomy" id="446820"/>
    <lineage>
        <taxon>Bacteria</taxon>
        <taxon>Bacillati</taxon>
        <taxon>Bacillota</taxon>
        <taxon>Bacilli</taxon>
        <taxon>Bacillales</taxon>
        <taxon>Bacillaceae</taxon>
        <taxon>Lentibacillus</taxon>
    </lineage>
</organism>
<proteinExistence type="predicted"/>
<protein>
    <submittedName>
        <fullName evidence="1">Uncharacterized protein</fullName>
    </submittedName>
</protein>
<accession>A0ABW3ZXI1</accession>
<reference evidence="2" key="1">
    <citation type="journal article" date="2019" name="Int. J. Syst. Evol. Microbiol.">
        <title>The Global Catalogue of Microorganisms (GCM) 10K type strain sequencing project: providing services to taxonomists for standard genome sequencing and annotation.</title>
        <authorList>
            <consortium name="The Broad Institute Genomics Platform"/>
            <consortium name="The Broad Institute Genome Sequencing Center for Infectious Disease"/>
            <person name="Wu L."/>
            <person name="Ma J."/>
        </authorList>
    </citation>
    <scope>NUCLEOTIDE SEQUENCE [LARGE SCALE GENOMIC DNA]</scope>
    <source>
        <strain evidence="2">CCUG 54822</strain>
    </source>
</reference>
<gene>
    <name evidence="1" type="ORF">ACFQ4A_15885</name>
</gene>
<name>A0ABW3ZXI1_9BACI</name>
<evidence type="ECO:0000313" key="1">
    <source>
        <dbReference type="EMBL" id="MFD1363130.1"/>
    </source>
</evidence>
<dbReference type="Proteomes" id="UP001597178">
    <property type="component" value="Unassembled WGS sequence"/>
</dbReference>
<sequence>MASSPFSLFHDWNLNWQRQPRFNKPAHLGNSPKEEQAVKAAATTGIIGGQQLSRYFNVDKSKKKKMAKEGKLIRHEIHQGKKNIPIFTLGPTGAEMIGLTDYEGGYWAQYDVPDVLQRLLFFELYHKFPKANMLPAPAPFVGAIEFKSHLFYVYVVRGDMQDLLMHLKWKPFTERMLIVTESLNHLQPLNIYAEDIKARVTTDEDLQGDFNDLFYKWEDGWVKENQPTGKVQ</sequence>